<evidence type="ECO:0000313" key="1">
    <source>
        <dbReference type="EMBL" id="RAV21685.1"/>
    </source>
</evidence>
<organism evidence="1 2">
    <name type="scientific">Paenibacillus contaminans</name>
    <dbReference type="NCBI Taxonomy" id="450362"/>
    <lineage>
        <taxon>Bacteria</taxon>
        <taxon>Bacillati</taxon>
        <taxon>Bacillota</taxon>
        <taxon>Bacilli</taxon>
        <taxon>Bacillales</taxon>
        <taxon>Paenibacillaceae</taxon>
        <taxon>Paenibacillus</taxon>
    </lineage>
</organism>
<dbReference type="Pfam" id="PF07100">
    <property type="entry name" value="ASRT"/>
    <property type="match status" value="1"/>
</dbReference>
<dbReference type="OrthoDB" id="512504at2"/>
<name>A0A329MP77_9BACL</name>
<dbReference type="AlphaFoldDB" id="A0A329MP77"/>
<dbReference type="EMBL" id="QMFB01000004">
    <property type="protein sequence ID" value="RAV21685.1"/>
    <property type="molecule type" value="Genomic_DNA"/>
</dbReference>
<reference evidence="1 2" key="1">
    <citation type="journal article" date="2009" name="Int. J. Syst. Evol. Microbiol.">
        <title>Paenibacillus contaminans sp. nov., isolated from a contaminated laboratory plate.</title>
        <authorList>
            <person name="Chou J.H."/>
            <person name="Lee J.H."/>
            <person name="Lin M.C."/>
            <person name="Chang P.S."/>
            <person name="Arun A.B."/>
            <person name="Young C.C."/>
            <person name="Chen W.M."/>
        </authorList>
    </citation>
    <scope>NUCLEOTIDE SEQUENCE [LARGE SCALE GENOMIC DNA]</scope>
    <source>
        <strain evidence="1 2">CKOBP-6</strain>
    </source>
</reference>
<gene>
    <name evidence="1" type="ORF">DQG23_10570</name>
</gene>
<protein>
    <recommendedName>
        <fullName evidence="3">Sensory rhodopsin transducer</fullName>
    </recommendedName>
</protein>
<dbReference type="RefSeq" id="WP_113030777.1">
    <property type="nucleotide sequence ID" value="NZ_QMFB01000004.1"/>
</dbReference>
<accession>A0A329MP77</accession>
<dbReference type="Gene3D" id="2.60.290.11">
    <property type="entry name" value="TM1070-like"/>
    <property type="match status" value="1"/>
</dbReference>
<proteinExistence type="predicted"/>
<dbReference type="Proteomes" id="UP000250369">
    <property type="component" value="Unassembled WGS sequence"/>
</dbReference>
<dbReference type="PIRSF" id="PIRSF008711">
    <property type="entry name" value="UCP008711"/>
    <property type="match status" value="1"/>
</dbReference>
<sequence length="129" mass="14263">MANAPKGHTTWYFPDGYIPPLSTGDLESHESICVLNTGDEDAHLRITIYFEDRPPLENIEAVIPGRRTIHVRTSSLRSGEEKIPLGVPYAIEVESDIPVIVQYSRLDTTQPANALMTTLGYPITNISKG</sequence>
<keyword evidence="2" id="KW-1185">Reference proteome</keyword>
<evidence type="ECO:0000313" key="2">
    <source>
        <dbReference type="Proteomes" id="UP000250369"/>
    </source>
</evidence>
<comment type="caution">
    <text evidence="1">The sequence shown here is derived from an EMBL/GenBank/DDBJ whole genome shotgun (WGS) entry which is preliminary data.</text>
</comment>
<evidence type="ECO:0008006" key="3">
    <source>
        <dbReference type="Google" id="ProtNLM"/>
    </source>
</evidence>
<dbReference type="InterPro" id="IPR036698">
    <property type="entry name" value="TM1070-like_sf"/>
</dbReference>
<dbReference type="InterPro" id="IPR009794">
    <property type="entry name" value="ASRT"/>
</dbReference>
<dbReference type="SUPFAM" id="SSF89232">
    <property type="entry name" value="Hypothetical protein TM1070"/>
    <property type="match status" value="1"/>
</dbReference>